<evidence type="ECO:0000256" key="6">
    <source>
        <dbReference type="HAMAP-Rule" id="MF_00479"/>
    </source>
</evidence>
<dbReference type="SMART" id="SM00900">
    <property type="entry name" value="FMN_bind"/>
    <property type="match status" value="1"/>
</dbReference>
<comment type="caution">
    <text evidence="9">The sequence shown here is derived from an EMBL/GenBank/DDBJ whole genome shotgun (WGS) entry which is preliminary data.</text>
</comment>
<evidence type="ECO:0000256" key="3">
    <source>
        <dbReference type="ARBA" id="ARBA00022630"/>
    </source>
</evidence>
<sequence length="236" mass="24949">MAKESTLKNLTLTLGIITAIAAGSLGLANYVTVKPIAEAKENKVIAALQEVLPEFDNNPAADTSSMEVDGGKLKIYHATKNGEPVGTAVESFSTKGFGGSISVMVGFDKERKISGYSVLQHSETPGLGDRMTYWFRPPQAPVRSLVEKAFGFTMPVVEKKSNIYGLDPGEKPLTVSKDGGQVDAITAATISSRAFLEAVNRAYKGVGEIDANSGASRKQDEKTADSSSTAAKDSIQ</sequence>
<dbReference type="InterPro" id="IPR010209">
    <property type="entry name" value="Ion_transpt_RnfG/RsxG"/>
</dbReference>
<dbReference type="Pfam" id="PF04205">
    <property type="entry name" value="FMN_bind"/>
    <property type="match status" value="1"/>
</dbReference>
<dbReference type="HAMAP" id="MF_00479">
    <property type="entry name" value="RsxG_RnfG"/>
    <property type="match status" value="1"/>
</dbReference>
<keyword evidence="6" id="KW-0812">Transmembrane</keyword>
<comment type="cofactor">
    <cofactor evidence="6">
        <name>FMN</name>
        <dbReference type="ChEBI" id="CHEBI:58210"/>
    </cofactor>
</comment>
<accession>A0A0Q4B6G4</accession>
<comment type="subunit">
    <text evidence="6">The complex is composed of six subunits: RnfA, RnfB, RnfC, RnfD, RnfE and RnfG.</text>
</comment>
<dbReference type="STRING" id="1702214.AL399_07615"/>
<evidence type="ECO:0000313" key="10">
    <source>
        <dbReference type="Proteomes" id="UP000054172"/>
    </source>
</evidence>
<evidence type="ECO:0000256" key="7">
    <source>
        <dbReference type="SAM" id="MobiDB-lite"/>
    </source>
</evidence>
<keyword evidence="6" id="KW-1003">Cell membrane</keyword>
<feature type="modified residue" description="FMN phosphoryl threonine" evidence="6">
    <location>
        <position position="189"/>
    </location>
</feature>
<dbReference type="GO" id="GO:0009055">
    <property type="term" value="F:electron transfer activity"/>
    <property type="evidence" value="ECO:0007669"/>
    <property type="project" value="InterPro"/>
</dbReference>
<organism evidence="9 10">
    <name type="scientific">Candidatus [Bacteroides] periocalifornicus</name>
    <dbReference type="NCBI Taxonomy" id="1702214"/>
    <lineage>
        <taxon>Bacteria</taxon>
        <taxon>Pseudomonadati</taxon>
        <taxon>Bacteroidota</taxon>
    </lineage>
</organism>
<evidence type="ECO:0000256" key="1">
    <source>
        <dbReference type="ARBA" id="ARBA00022448"/>
    </source>
</evidence>
<feature type="domain" description="FMN-binding" evidence="8">
    <location>
        <begin position="96"/>
        <end position="206"/>
    </location>
</feature>
<keyword evidence="6" id="KW-1133">Transmembrane helix</keyword>
<dbReference type="Proteomes" id="UP000054172">
    <property type="component" value="Unassembled WGS sequence"/>
</dbReference>
<comment type="similarity">
    <text evidence="6">Belongs to the RnfG family.</text>
</comment>
<protein>
    <recommendedName>
        <fullName evidence="6">Ion-translocating oxidoreductase complex subunit G</fullName>
        <ecNumber evidence="6">7.-.-.-</ecNumber>
    </recommendedName>
    <alternativeName>
        <fullName evidence="6">Rnf electron transport complex subunit G</fullName>
    </alternativeName>
</protein>
<keyword evidence="3 6" id="KW-0285">Flavoprotein</keyword>
<dbReference type="NCBIfam" id="TIGR01947">
    <property type="entry name" value="rnfG"/>
    <property type="match status" value="1"/>
</dbReference>
<keyword evidence="6" id="KW-1278">Translocase</keyword>
<evidence type="ECO:0000256" key="5">
    <source>
        <dbReference type="ARBA" id="ARBA00022982"/>
    </source>
</evidence>
<comment type="subcellular location">
    <subcellularLocation>
        <location evidence="6">Cell membrane</location>
        <topology evidence="6">Single-pass membrane protein</topology>
    </subcellularLocation>
</comment>
<keyword evidence="4 6" id="KW-0288">FMN</keyword>
<evidence type="ECO:0000256" key="4">
    <source>
        <dbReference type="ARBA" id="ARBA00022643"/>
    </source>
</evidence>
<feature type="compositionally biased region" description="Low complexity" evidence="7">
    <location>
        <begin position="225"/>
        <end position="236"/>
    </location>
</feature>
<dbReference type="GO" id="GO:0022900">
    <property type="term" value="P:electron transport chain"/>
    <property type="evidence" value="ECO:0007669"/>
    <property type="project" value="UniProtKB-UniRule"/>
</dbReference>
<dbReference type="GO" id="GO:0005886">
    <property type="term" value="C:plasma membrane"/>
    <property type="evidence" value="ECO:0007669"/>
    <property type="project" value="UniProtKB-SubCell"/>
</dbReference>
<evidence type="ECO:0000259" key="8">
    <source>
        <dbReference type="SMART" id="SM00900"/>
    </source>
</evidence>
<dbReference type="PATRIC" id="fig|1702214.3.peg.1266"/>
<keyword evidence="5 6" id="KW-0249">Electron transport</keyword>
<dbReference type="GO" id="GO:0010181">
    <property type="term" value="F:FMN binding"/>
    <property type="evidence" value="ECO:0007669"/>
    <property type="project" value="InterPro"/>
</dbReference>
<keyword evidence="2 6" id="KW-0597">Phosphoprotein</keyword>
<evidence type="ECO:0000256" key="2">
    <source>
        <dbReference type="ARBA" id="ARBA00022553"/>
    </source>
</evidence>
<keyword evidence="1 6" id="KW-0813">Transport</keyword>
<feature type="region of interest" description="Disordered" evidence="7">
    <location>
        <begin position="209"/>
        <end position="236"/>
    </location>
</feature>
<dbReference type="AlphaFoldDB" id="A0A0Q4B6G4"/>
<dbReference type="InterPro" id="IPR007329">
    <property type="entry name" value="FMN-bd"/>
</dbReference>
<keyword evidence="6" id="KW-0472">Membrane</keyword>
<dbReference type="PANTHER" id="PTHR36118">
    <property type="entry name" value="ION-TRANSLOCATING OXIDOREDUCTASE COMPLEX SUBUNIT G"/>
    <property type="match status" value="1"/>
</dbReference>
<dbReference type="PANTHER" id="PTHR36118:SF1">
    <property type="entry name" value="ION-TRANSLOCATING OXIDOREDUCTASE COMPLEX SUBUNIT G"/>
    <property type="match status" value="1"/>
</dbReference>
<reference evidence="9" key="1">
    <citation type="submission" date="2015-08" db="EMBL/GenBank/DDBJ databases">
        <title>Candidatus Bacteriodes Periocalifornicus.</title>
        <authorList>
            <person name="McLean J.S."/>
            <person name="Kelley S."/>
        </authorList>
    </citation>
    <scope>NUCLEOTIDE SEQUENCE [LARGE SCALE GENOMIC DNA]</scope>
    <source>
        <strain evidence="9">12B</strain>
    </source>
</reference>
<keyword evidence="10" id="KW-1185">Reference proteome</keyword>
<dbReference type="EMBL" id="LIIK01000041">
    <property type="protein sequence ID" value="KQM08396.1"/>
    <property type="molecule type" value="Genomic_DNA"/>
</dbReference>
<dbReference type="PIRSF" id="PIRSF006091">
    <property type="entry name" value="E_trnsport_RnfG"/>
    <property type="match status" value="1"/>
</dbReference>
<dbReference type="EC" id="7.-.-.-" evidence="6"/>
<proteinExistence type="inferred from homology"/>
<name>A0A0Q4B6G4_9BACT</name>
<gene>
    <name evidence="6" type="primary">rnfG</name>
    <name evidence="9" type="ORF">AL399_07615</name>
</gene>
<evidence type="ECO:0000313" key="9">
    <source>
        <dbReference type="EMBL" id="KQM08396.1"/>
    </source>
</evidence>
<comment type="function">
    <text evidence="6">Part of a membrane-bound complex that couples electron transfer with translocation of ions across the membrane.</text>
</comment>